<dbReference type="SUPFAM" id="SSF143414">
    <property type="entry name" value="CcmK-like"/>
    <property type="match status" value="1"/>
</dbReference>
<dbReference type="RefSeq" id="WP_322412776.1">
    <property type="nucleotide sequence ID" value="NZ_WNVG01000394.1"/>
</dbReference>
<comment type="subcellular location">
    <subcellularLocation>
        <location evidence="1">Bacterial microcompartment</location>
    </subcellularLocation>
</comment>
<keyword evidence="2" id="KW-1283">Bacterial microcompartment</keyword>
<organism evidence="5 6">
    <name type="scientific">Clostridium perfringens</name>
    <dbReference type="NCBI Taxonomy" id="1502"/>
    <lineage>
        <taxon>Bacteria</taxon>
        <taxon>Bacillati</taxon>
        <taxon>Bacillota</taxon>
        <taxon>Clostridia</taxon>
        <taxon>Eubacteriales</taxon>
        <taxon>Clostridiaceae</taxon>
        <taxon>Clostridium</taxon>
    </lineage>
</organism>
<comment type="similarity">
    <text evidence="3">Belongs to the bacterial microcompartments protein family.</text>
</comment>
<proteinExistence type="inferred from homology"/>
<evidence type="ECO:0000313" key="6">
    <source>
        <dbReference type="Proteomes" id="UP001289066"/>
    </source>
</evidence>
<protein>
    <submittedName>
        <fullName evidence="5">BMC domain-containing protein</fullName>
    </submittedName>
</protein>
<dbReference type="PROSITE" id="PS51930">
    <property type="entry name" value="BMC_2"/>
    <property type="match status" value="1"/>
</dbReference>
<reference evidence="5" key="1">
    <citation type="submission" date="2019-11" db="EMBL/GenBank/DDBJ databases">
        <title>Characterization of Clostridium perfringens isolates from swine manure treated agricultural soils.</title>
        <authorList>
            <person name="Wushke S.T."/>
        </authorList>
    </citation>
    <scope>NUCLEOTIDE SEQUENCE</scope>
    <source>
        <strain evidence="5">X15</strain>
    </source>
</reference>
<evidence type="ECO:0000256" key="3">
    <source>
        <dbReference type="PROSITE-ProRule" id="PRU01278"/>
    </source>
</evidence>
<sequence length="29" mass="2990">MKALGLIETRGLLAAIESADTMLKAADVS</sequence>
<feature type="non-terminal residue" evidence="5">
    <location>
        <position position="29"/>
    </location>
</feature>
<dbReference type="EMBL" id="WNVG01000394">
    <property type="protein sequence ID" value="MDZ5034280.1"/>
    <property type="molecule type" value="Genomic_DNA"/>
</dbReference>
<evidence type="ECO:0000259" key="4">
    <source>
        <dbReference type="PROSITE" id="PS51930"/>
    </source>
</evidence>
<dbReference type="InterPro" id="IPR037233">
    <property type="entry name" value="CcmK-like_sf"/>
</dbReference>
<dbReference type="InterPro" id="IPR044872">
    <property type="entry name" value="CcmK/CsoS1_BMC"/>
</dbReference>
<dbReference type="Proteomes" id="UP001289066">
    <property type="component" value="Unassembled WGS sequence"/>
</dbReference>
<dbReference type="Gene3D" id="3.30.70.1710">
    <property type="match status" value="1"/>
</dbReference>
<dbReference type="AlphaFoldDB" id="A0AAW9J4B1"/>
<dbReference type="InterPro" id="IPR000249">
    <property type="entry name" value="BMC_dom"/>
</dbReference>
<dbReference type="Pfam" id="PF00936">
    <property type="entry name" value="BMC"/>
    <property type="match status" value="1"/>
</dbReference>
<name>A0AAW9J4B1_CLOPF</name>
<gene>
    <name evidence="5" type="ORF">GNF81_16365</name>
</gene>
<accession>A0AAW9J4B1</accession>
<evidence type="ECO:0000256" key="2">
    <source>
        <dbReference type="ARBA" id="ARBA00024446"/>
    </source>
</evidence>
<comment type="caution">
    <text evidence="5">The sequence shown here is derived from an EMBL/GenBank/DDBJ whole genome shotgun (WGS) entry which is preliminary data.</text>
</comment>
<evidence type="ECO:0000313" key="5">
    <source>
        <dbReference type="EMBL" id="MDZ5034280.1"/>
    </source>
</evidence>
<dbReference type="GO" id="GO:0031469">
    <property type="term" value="C:bacterial microcompartment"/>
    <property type="evidence" value="ECO:0007669"/>
    <property type="project" value="UniProtKB-SubCell"/>
</dbReference>
<feature type="domain" description="BMC" evidence="4">
    <location>
        <begin position="3"/>
        <end position="29"/>
    </location>
</feature>
<evidence type="ECO:0000256" key="1">
    <source>
        <dbReference type="ARBA" id="ARBA00024322"/>
    </source>
</evidence>